<evidence type="ECO:0000256" key="7">
    <source>
        <dbReference type="ARBA" id="ARBA00039113"/>
    </source>
</evidence>
<keyword evidence="3" id="KW-0597">Phosphoprotein</keyword>
<comment type="caution">
    <text evidence="10">The sequence shown here is derived from an EMBL/GenBank/DDBJ whole genome shotgun (WGS) entry which is preliminary data.</text>
</comment>
<comment type="PTM">
    <text evidence="8">Carbamylation allows a single lysine to coordinate two divalent metal cations.</text>
</comment>
<comment type="similarity">
    <text evidence="2">Belongs to the metallo-dependent hydrolases superfamily. Hydantoinase/dihydropyrimidinase family.</text>
</comment>
<keyword evidence="4" id="KW-0479">Metal-binding</keyword>
<comment type="catalytic activity">
    <reaction evidence="6">
        <text>5,6-dihydrouracil + H2O = 3-(carbamoylamino)propanoate + H(+)</text>
        <dbReference type="Rhea" id="RHEA:16121"/>
        <dbReference type="ChEBI" id="CHEBI:11892"/>
        <dbReference type="ChEBI" id="CHEBI:15377"/>
        <dbReference type="ChEBI" id="CHEBI:15378"/>
        <dbReference type="ChEBI" id="CHEBI:15901"/>
        <dbReference type="EC" id="3.5.2.2"/>
    </reaction>
</comment>
<dbReference type="SUPFAM" id="SSF51338">
    <property type="entry name" value="Composite domain of metallo-dependent hydrolases"/>
    <property type="match status" value="1"/>
</dbReference>
<dbReference type="InterPro" id="IPR011059">
    <property type="entry name" value="Metal-dep_hydrolase_composite"/>
</dbReference>
<dbReference type="PANTHER" id="PTHR11647:SF1">
    <property type="entry name" value="COLLAPSIN RESPONSE MEDIATOR PROTEIN"/>
    <property type="match status" value="1"/>
</dbReference>
<evidence type="ECO:0000256" key="3">
    <source>
        <dbReference type="ARBA" id="ARBA00022553"/>
    </source>
</evidence>
<dbReference type="EC" id="3.5.2.2" evidence="7"/>
<dbReference type="SUPFAM" id="SSF51556">
    <property type="entry name" value="Metallo-dependent hydrolases"/>
    <property type="match status" value="1"/>
</dbReference>
<comment type="cofactor">
    <cofactor evidence="1">
        <name>Zn(2+)</name>
        <dbReference type="ChEBI" id="CHEBI:29105"/>
    </cofactor>
</comment>
<evidence type="ECO:0000256" key="4">
    <source>
        <dbReference type="ARBA" id="ARBA00022723"/>
    </source>
</evidence>
<dbReference type="CDD" id="cd01314">
    <property type="entry name" value="D-HYD"/>
    <property type="match status" value="1"/>
</dbReference>
<evidence type="ECO:0000256" key="2">
    <source>
        <dbReference type="ARBA" id="ARBA00008829"/>
    </source>
</evidence>
<dbReference type="AlphaFoldDB" id="A0A2S5BGB7"/>
<reference evidence="10 11" key="1">
    <citation type="journal article" date="2018" name="Front. Microbiol.">
        <title>Prospects for Fungal Bioremediation of Acidic Radioactive Waste Sites: Characterization and Genome Sequence of Rhodotorula taiwanensis MD1149.</title>
        <authorList>
            <person name="Tkavc R."/>
            <person name="Matrosova V.Y."/>
            <person name="Grichenko O.E."/>
            <person name="Gostincar C."/>
            <person name="Volpe R.P."/>
            <person name="Klimenkova P."/>
            <person name="Gaidamakova E.K."/>
            <person name="Zhou C.E."/>
            <person name="Stewart B.J."/>
            <person name="Lyman M.G."/>
            <person name="Malfatti S.A."/>
            <person name="Rubinfeld B."/>
            <person name="Courtot M."/>
            <person name="Singh J."/>
            <person name="Dalgard C.L."/>
            <person name="Hamilton T."/>
            <person name="Frey K.G."/>
            <person name="Gunde-Cimerman N."/>
            <person name="Dugan L."/>
            <person name="Daly M.J."/>
        </authorList>
    </citation>
    <scope>NUCLEOTIDE SEQUENCE [LARGE SCALE GENOMIC DNA]</scope>
    <source>
        <strain evidence="10 11">MD1149</strain>
    </source>
</reference>
<feature type="domain" description="Amidohydrolase-related" evidence="9">
    <location>
        <begin position="377"/>
        <end position="461"/>
    </location>
</feature>
<dbReference type="GO" id="GO:0004157">
    <property type="term" value="F:dihydropyrimidinase activity"/>
    <property type="evidence" value="ECO:0007669"/>
    <property type="project" value="UniProtKB-EC"/>
</dbReference>
<dbReference type="InterPro" id="IPR050378">
    <property type="entry name" value="Metallo-dep_Hydrolases_sf"/>
</dbReference>
<dbReference type="STRING" id="741276.A0A2S5BGB7"/>
<dbReference type="Gene3D" id="2.30.40.10">
    <property type="entry name" value="Urease, subunit C, domain 1"/>
    <property type="match status" value="1"/>
</dbReference>
<evidence type="ECO:0000259" key="9">
    <source>
        <dbReference type="Pfam" id="PF01979"/>
    </source>
</evidence>
<feature type="domain" description="Amidohydrolase-related" evidence="9">
    <location>
        <begin position="56"/>
        <end position="204"/>
    </location>
</feature>
<dbReference type="Gene3D" id="3.20.20.140">
    <property type="entry name" value="Metal-dependent hydrolases"/>
    <property type="match status" value="1"/>
</dbReference>
<evidence type="ECO:0000313" key="10">
    <source>
        <dbReference type="EMBL" id="POY75814.1"/>
    </source>
</evidence>
<keyword evidence="5" id="KW-0378">Hydrolase</keyword>
<dbReference type="OrthoDB" id="1924787at2759"/>
<dbReference type="Proteomes" id="UP000237144">
    <property type="component" value="Unassembled WGS sequence"/>
</dbReference>
<gene>
    <name evidence="10" type="ORF">BMF94_1127</name>
</gene>
<dbReference type="NCBIfam" id="TIGR02033">
    <property type="entry name" value="D-hydantoinase"/>
    <property type="match status" value="1"/>
</dbReference>
<protein>
    <recommendedName>
        <fullName evidence="7">dihydropyrimidinase</fullName>
        <ecNumber evidence="7">3.5.2.2</ecNumber>
    </recommendedName>
</protein>
<evidence type="ECO:0000256" key="5">
    <source>
        <dbReference type="ARBA" id="ARBA00022801"/>
    </source>
</evidence>
<dbReference type="PANTHER" id="PTHR11647">
    <property type="entry name" value="HYDRANTOINASE/DIHYDROPYRIMIDINASE FAMILY MEMBER"/>
    <property type="match status" value="1"/>
</dbReference>
<dbReference type="GO" id="GO:0046872">
    <property type="term" value="F:metal ion binding"/>
    <property type="evidence" value="ECO:0007669"/>
    <property type="project" value="UniProtKB-KW"/>
</dbReference>
<dbReference type="FunFam" id="3.20.20.140:FF:000217">
    <property type="entry name" value="Dihydropyrimidinase-related protein 1"/>
    <property type="match status" value="1"/>
</dbReference>
<feature type="modified residue" description="N6-carboxylysine" evidence="8">
    <location>
        <position position="160"/>
    </location>
</feature>
<accession>A0A2S5BGB7</accession>
<evidence type="ECO:0000256" key="1">
    <source>
        <dbReference type="ARBA" id="ARBA00001947"/>
    </source>
</evidence>
<dbReference type="InterPro" id="IPR006680">
    <property type="entry name" value="Amidohydro-rel"/>
</dbReference>
<evidence type="ECO:0000256" key="8">
    <source>
        <dbReference type="PIRSR" id="PIRSR611778-50"/>
    </source>
</evidence>
<organism evidence="10 11">
    <name type="scientific">Rhodotorula taiwanensis</name>
    <dbReference type="NCBI Taxonomy" id="741276"/>
    <lineage>
        <taxon>Eukaryota</taxon>
        <taxon>Fungi</taxon>
        <taxon>Dikarya</taxon>
        <taxon>Basidiomycota</taxon>
        <taxon>Pucciniomycotina</taxon>
        <taxon>Microbotryomycetes</taxon>
        <taxon>Sporidiobolales</taxon>
        <taxon>Sporidiobolaceae</taxon>
        <taxon>Rhodotorula</taxon>
    </lineage>
</organism>
<dbReference type="InterPro" id="IPR032466">
    <property type="entry name" value="Metal_Hydrolase"/>
</dbReference>
<dbReference type="GO" id="GO:0005737">
    <property type="term" value="C:cytoplasm"/>
    <property type="evidence" value="ECO:0007669"/>
    <property type="project" value="InterPro"/>
</dbReference>
<dbReference type="Pfam" id="PF01979">
    <property type="entry name" value="Amidohydro_1"/>
    <property type="match status" value="2"/>
</dbReference>
<proteinExistence type="inferred from homology"/>
<evidence type="ECO:0000256" key="6">
    <source>
        <dbReference type="ARBA" id="ARBA00036696"/>
    </source>
</evidence>
<dbReference type="EMBL" id="PJQD01000011">
    <property type="protein sequence ID" value="POY75814.1"/>
    <property type="molecule type" value="Genomic_DNA"/>
</dbReference>
<dbReference type="InterPro" id="IPR011778">
    <property type="entry name" value="Hydantoinase/dihydroPyrase"/>
</dbReference>
<name>A0A2S5BGB7_9BASI</name>
<sequence>MAAPLQFDLLIKNGIVVTASDEVRADVAVKDGKVVMLALGLEAPEGCRVIDAEGGYVTPGLVDSHVHVAQSAAKALGAKSADDWTSASRSAVAGGCTSMIAFAVQNRGESMQAAVDAYHQLATGNAVADYSFHVIVTDPSKEQMHGELPSLIEQGITSIKIYSTYPALKLSDEQILECFYAARQYGVTTMVHAENSDMIAWMTRDLAARGMTAPWNHGTSRPPIVESEATNRVLALSELMDCPVLFVHVSAPDAFKVIREAQTRAMSVFAETCPHYLLLTGKEMRAPGFEGAKACCAPPLRENPADRELVWNSTCNGTVTVVSSDHAPTNFYDENGKQLGLTKNPGKSPRGDFRYIPNGLPGVETRGPLMWSEGVCKGRMSPSKFVELNCTNAAKLYGMYPQKGTIQPGSDADFVIWRSPTARKTSKVTVSNLHSACDYTPFEGHDIEDWPVMTILRGEVVYDGATNNVVAKPGYGQFLKRGKSVLSGPRNKWLNEWRPSYLDAAGEEDTQNASGGANGK</sequence>
<keyword evidence="11" id="KW-1185">Reference proteome</keyword>
<evidence type="ECO:0000313" key="11">
    <source>
        <dbReference type="Proteomes" id="UP000237144"/>
    </source>
</evidence>